<dbReference type="PANTHER" id="PTHR43785">
    <property type="entry name" value="GAMMA-GLUTAMYLPUTRESCINE SYNTHETASE"/>
    <property type="match status" value="1"/>
</dbReference>
<feature type="domain" description="GS catalytic" evidence="7">
    <location>
        <begin position="121"/>
        <end position="451"/>
    </location>
</feature>
<evidence type="ECO:0000256" key="5">
    <source>
        <dbReference type="RuleBase" id="RU000384"/>
    </source>
</evidence>
<organism evidence="8 9">
    <name type="scientific">Plasticicumulans acidivorans</name>
    <dbReference type="NCBI Taxonomy" id="886464"/>
    <lineage>
        <taxon>Bacteria</taxon>
        <taxon>Pseudomonadati</taxon>
        <taxon>Pseudomonadota</taxon>
        <taxon>Gammaproteobacteria</taxon>
        <taxon>Candidatus Competibacteraceae</taxon>
        <taxon>Plasticicumulans</taxon>
    </lineage>
</organism>
<dbReference type="SUPFAM" id="SSF54368">
    <property type="entry name" value="Glutamine synthetase, N-terminal domain"/>
    <property type="match status" value="1"/>
</dbReference>
<protein>
    <submittedName>
        <fullName evidence="8">Glutamate--putrescine ligase</fullName>
    </submittedName>
</protein>
<dbReference type="InterPro" id="IPR036651">
    <property type="entry name" value="Gln_synt_N_sf"/>
</dbReference>
<evidence type="ECO:0000256" key="3">
    <source>
        <dbReference type="ARBA" id="ARBA00022840"/>
    </source>
</evidence>
<dbReference type="InterPro" id="IPR008147">
    <property type="entry name" value="Gln_synt_N"/>
</dbReference>
<feature type="domain" description="GS beta-grasp" evidence="6">
    <location>
        <begin position="19"/>
        <end position="114"/>
    </location>
</feature>
<keyword evidence="2" id="KW-0547">Nucleotide-binding</keyword>
<comment type="caution">
    <text evidence="8">The sequence shown here is derived from an EMBL/GenBank/DDBJ whole genome shotgun (WGS) entry which is preliminary data.</text>
</comment>
<name>A0A317MRL4_9GAMM</name>
<evidence type="ECO:0000313" key="9">
    <source>
        <dbReference type="Proteomes" id="UP000246569"/>
    </source>
</evidence>
<reference evidence="8 9" key="1">
    <citation type="submission" date="2018-05" db="EMBL/GenBank/DDBJ databases">
        <title>Genomic Encyclopedia of Type Strains, Phase IV (KMG-IV): sequencing the most valuable type-strain genomes for metagenomic binning, comparative biology and taxonomic classification.</title>
        <authorList>
            <person name="Goeker M."/>
        </authorList>
    </citation>
    <scope>NUCLEOTIDE SEQUENCE [LARGE SCALE GENOMIC DNA]</scope>
    <source>
        <strain evidence="8 9">DSM 23606</strain>
    </source>
</reference>
<accession>A0A317MRL4</accession>
<gene>
    <name evidence="8" type="ORF">C7443_11066</name>
</gene>
<dbReference type="PANTHER" id="PTHR43785:SF12">
    <property type="entry name" value="TYPE-1 GLUTAMINE SYNTHETASE 2"/>
    <property type="match status" value="1"/>
</dbReference>
<dbReference type="GO" id="GO:0006598">
    <property type="term" value="P:polyamine catabolic process"/>
    <property type="evidence" value="ECO:0007669"/>
    <property type="project" value="TreeGrafter"/>
</dbReference>
<comment type="similarity">
    <text evidence="4 5">Belongs to the glutamine synthetase family.</text>
</comment>
<dbReference type="RefSeq" id="WP_110019574.1">
    <property type="nucleotide sequence ID" value="NZ_QGTJ01000010.1"/>
</dbReference>
<evidence type="ECO:0000256" key="4">
    <source>
        <dbReference type="PROSITE-ProRule" id="PRU01330"/>
    </source>
</evidence>
<dbReference type="PROSITE" id="PS51986">
    <property type="entry name" value="GS_BETA_GRASP"/>
    <property type="match status" value="1"/>
</dbReference>
<dbReference type="OrthoDB" id="9789509at2"/>
<dbReference type="SUPFAM" id="SSF55931">
    <property type="entry name" value="Glutamine synthetase/guanido kinase"/>
    <property type="match status" value="1"/>
</dbReference>
<keyword evidence="9" id="KW-1185">Reference proteome</keyword>
<dbReference type="GO" id="GO:0005524">
    <property type="term" value="F:ATP binding"/>
    <property type="evidence" value="ECO:0007669"/>
    <property type="project" value="UniProtKB-KW"/>
</dbReference>
<dbReference type="Pfam" id="PF00120">
    <property type="entry name" value="Gln-synt_C"/>
    <property type="match status" value="1"/>
</dbReference>
<dbReference type="Gene3D" id="3.30.590.10">
    <property type="entry name" value="Glutamine synthetase/guanido kinase, catalytic domain"/>
    <property type="match status" value="1"/>
</dbReference>
<evidence type="ECO:0000256" key="1">
    <source>
        <dbReference type="ARBA" id="ARBA00022598"/>
    </source>
</evidence>
<dbReference type="GO" id="GO:0004356">
    <property type="term" value="F:glutamine synthetase activity"/>
    <property type="evidence" value="ECO:0007669"/>
    <property type="project" value="InterPro"/>
</dbReference>
<dbReference type="SMART" id="SM01230">
    <property type="entry name" value="Gln-synt_C"/>
    <property type="match status" value="1"/>
</dbReference>
<keyword evidence="1 8" id="KW-0436">Ligase</keyword>
<evidence type="ECO:0000259" key="6">
    <source>
        <dbReference type="PROSITE" id="PS51986"/>
    </source>
</evidence>
<dbReference type="InterPro" id="IPR008146">
    <property type="entry name" value="Gln_synth_cat_dom"/>
</dbReference>
<dbReference type="AlphaFoldDB" id="A0A317MRL4"/>
<dbReference type="GO" id="GO:0006542">
    <property type="term" value="P:glutamine biosynthetic process"/>
    <property type="evidence" value="ECO:0007669"/>
    <property type="project" value="InterPro"/>
</dbReference>
<evidence type="ECO:0000259" key="7">
    <source>
        <dbReference type="PROSITE" id="PS51987"/>
    </source>
</evidence>
<evidence type="ECO:0000256" key="2">
    <source>
        <dbReference type="ARBA" id="ARBA00022741"/>
    </source>
</evidence>
<dbReference type="Proteomes" id="UP000246569">
    <property type="component" value="Unassembled WGS sequence"/>
</dbReference>
<sequence>MSFPPRQPQEAADFLAANPDIEAVDLILTDANGVARGKRLRPHELAQVYAHGRYLPGSILGLDLLGHDVHDTGLVWDDGDADRLCLPVAGSLVRSPWQPRPTAQALLSMYELDGRPAHGDPRHALARAVGRLGELGYTPVAAIELEFYLLDAASIASGRPRPIGSRAETTRVYEVDALDELGEFLSDLHRAADVQGVPSETAISEFAPGQYELTLHHRTDALRAVDEAIMWKRLVRGVAARHGMAATFMAKPFTGQSGSGMHVHVSLNDRDGRNVFAAEDPAGTPLLGQAIAGLMLTMADAQAVFAPHANSYRRFRAQSYAPLIANWGINNRSVSLRIPAGPAPSRHLEHRVAGADANPYLVLAVVLEGIRKGLLERLNPGAPVLANGYDHPGERIPATWLDAIERAEASAFLREALGADFLRVYTAIKRQEWDKFDAEVSELDWRWGLGI</sequence>
<dbReference type="Gene3D" id="3.10.20.70">
    <property type="entry name" value="Glutamine synthetase, N-terminal domain"/>
    <property type="match status" value="1"/>
</dbReference>
<dbReference type="PROSITE" id="PS51987">
    <property type="entry name" value="GS_CATALYTIC"/>
    <property type="match status" value="1"/>
</dbReference>
<evidence type="ECO:0000313" key="8">
    <source>
        <dbReference type="EMBL" id="PWV59521.1"/>
    </source>
</evidence>
<dbReference type="EMBL" id="QGTJ01000010">
    <property type="protein sequence ID" value="PWV59521.1"/>
    <property type="molecule type" value="Genomic_DNA"/>
</dbReference>
<keyword evidence="3" id="KW-0067">ATP-binding</keyword>
<proteinExistence type="inferred from homology"/>
<dbReference type="InterPro" id="IPR014746">
    <property type="entry name" value="Gln_synth/guanido_kin_cat_dom"/>
</dbReference>